<dbReference type="SUPFAM" id="SSF53187">
    <property type="entry name" value="Zn-dependent exopeptidases"/>
    <property type="match status" value="1"/>
</dbReference>
<dbReference type="Proteomes" id="UP000829517">
    <property type="component" value="Unassembled WGS sequence"/>
</dbReference>
<evidence type="ECO:0000259" key="3">
    <source>
        <dbReference type="Pfam" id="PF04389"/>
    </source>
</evidence>
<dbReference type="PROSITE" id="PS00018">
    <property type="entry name" value="EF_HAND_1"/>
    <property type="match status" value="1"/>
</dbReference>
<dbReference type="Pfam" id="PF02225">
    <property type="entry name" value="PA"/>
    <property type="match status" value="1"/>
</dbReference>
<dbReference type="SUPFAM" id="SSF52025">
    <property type="entry name" value="PA domain"/>
    <property type="match status" value="1"/>
</dbReference>
<name>A0ABS9J5N8_9FLAO</name>
<evidence type="ECO:0000259" key="2">
    <source>
        <dbReference type="Pfam" id="PF02225"/>
    </source>
</evidence>
<proteinExistence type="predicted"/>
<dbReference type="PROSITE" id="PS51257">
    <property type="entry name" value="PROKAR_LIPOPROTEIN"/>
    <property type="match status" value="1"/>
</dbReference>
<evidence type="ECO:0000313" key="5">
    <source>
        <dbReference type="Proteomes" id="UP000829517"/>
    </source>
</evidence>
<sequence>MKKIIYAGLFFAFACNSAQQNGSTTSKDTTEEKSDRVSYANTITEGELKEHLYTYASDEFEGRNTGDKGQKKAVEYLKNEYLKLGIPAAKGGDDYFQNVPLEISGTPEGTISYGGEDFELGNGIITFSSVANKSYELVYAGFGIDTDKYSDYKNIDVKGKYVLIKIGEPVTDYGSYILTGTKDPSVWSNWRETLSKRIKIAKEKGAEGVIYYDDAYYNRSLRRYNHYLESADGGSMSLKSDDDKLATFFVDKKAAKKLYADIDSKNDAKVLDSKISLNIENKTVDKNSENVVAIIEGKSKPEEYLVISAHLDHVGVDADGNVFNGADDDGSGTVAILEIAEAFKKAADEGNGPERSIVFLHVTGEEKGLLGSEYYSEHPIFPLEKTVADLNIDMIGRIDPKRDGDRNYIYLIGSDKLSTELHEISEEVNKKYANIELDYTYNDDNDPNRFYYRSDHYNFAKHNVPIIFYFNGTHADYHKISDTPDKINYDLLTNRAKLVFQTAWEVANRPERIKVDKAMPTK</sequence>
<dbReference type="InterPro" id="IPR018247">
    <property type="entry name" value="EF_Hand_1_Ca_BS"/>
</dbReference>
<dbReference type="Gene3D" id="3.50.30.30">
    <property type="match status" value="1"/>
</dbReference>
<reference evidence="4 5" key="1">
    <citation type="submission" date="2021-01" db="EMBL/GenBank/DDBJ databases">
        <title>Genome sequencing of Joostella atrarenae M1-2 (= KCTC 23194).</title>
        <authorList>
            <person name="Zakaria M.R."/>
            <person name="Lam M.Q."/>
            <person name="Chong C.S."/>
        </authorList>
    </citation>
    <scope>NUCLEOTIDE SEQUENCE [LARGE SCALE GENOMIC DNA]</scope>
    <source>
        <strain evidence="4 5">M1-2</strain>
    </source>
</reference>
<protein>
    <submittedName>
        <fullName evidence="4">M28 family peptidase</fullName>
    </submittedName>
</protein>
<dbReference type="EMBL" id="JAETXX010000009">
    <property type="protein sequence ID" value="MCF8715734.1"/>
    <property type="molecule type" value="Genomic_DNA"/>
</dbReference>
<organism evidence="4 5">
    <name type="scientific">Joostella atrarenae</name>
    <dbReference type="NCBI Taxonomy" id="679257"/>
    <lineage>
        <taxon>Bacteria</taxon>
        <taxon>Pseudomonadati</taxon>
        <taxon>Bacteroidota</taxon>
        <taxon>Flavobacteriia</taxon>
        <taxon>Flavobacteriales</taxon>
        <taxon>Flavobacteriaceae</taxon>
        <taxon>Joostella</taxon>
    </lineage>
</organism>
<evidence type="ECO:0000313" key="4">
    <source>
        <dbReference type="EMBL" id="MCF8715734.1"/>
    </source>
</evidence>
<feature type="domain" description="Peptidase M28" evidence="3">
    <location>
        <begin position="290"/>
        <end position="501"/>
    </location>
</feature>
<dbReference type="Pfam" id="PF04389">
    <property type="entry name" value="Peptidase_M28"/>
    <property type="match status" value="1"/>
</dbReference>
<evidence type="ECO:0000256" key="1">
    <source>
        <dbReference type="SAM" id="MobiDB-lite"/>
    </source>
</evidence>
<dbReference type="PANTHER" id="PTHR12147:SF26">
    <property type="entry name" value="PEPTIDASE M28 DOMAIN-CONTAINING PROTEIN"/>
    <property type="match status" value="1"/>
</dbReference>
<dbReference type="InterPro" id="IPR003137">
    <property type="entry name" value="PA_domain"/>
</dbReference>
<dbReference type="PANTHER" id="PTHR12147">
    <property type="entry name" value="METALLOPEPTIDASE M28 FAMILY MEMBER"/>
    <property type="match status" value="1"/>
</dbReference>
<dbReference type="InterPro" id="IPR045175">
    <property type="entry name" value="M28_fam"/>
</dbReference>
<dbReference type="InterPro" id="IPR007484">
    <property type="entry name" value="Peptidase_M28"/>
</dbReference>
<dbReference type="RefSeq" id="WP_236959697.1">
    <property type="nucleotide sequence ID" value="NZ_JAETXX010000009.1"/>
</dbReference>
<feature type="domain" description="PA" evidence="2">
    <location>
        <begin position="134"/>
        <end position="258"/>
    </location>
</feature>
<feature type="region of interest" description="Disordered" evidence="1">
    <location>
        <begin position="19"/>
        <end position="38"/>
    </location>
</feature>
<dbReference type="InterPro" id="IPR046450">
    <property type="entry name" value="PA_dom_sf"/>
</dbReference>
<comment type="caution">
    <text evidence="4">The sequence shown here is derived from an EMBL/GenBank/DDBJ whole genome shotgun (WGS) entry which is preliminary data.</text>
</comment>
<gene>
    <name evidence="4" type="ORF">JM658_12935</name>
</gene>
<dbReference type="CDD" id="cd05660">
    <property type="entry name" value="M28_like_PA"/>
    <property type="match status" value="1"/>
</dbReference>
<keyword evidence="5" id="KW-1185">Reference proteome</keyword>
<dbReference type="Gene3D" id="3.40.630.10">
    <property type="entry name" value="Zn peptidases"/>
    <property type="match status" value="1"/>
</dbReference>
<accession>A0ABS9J5N8</accession>